<feature type="compositionally biased region" description="Basic and acidic residues" evidence="1">
    <location>
        <begin position="177"/>
        <end position="187"/>
    </location>
</feature>
<dbReference type="Proteomes" id="UP000649617">
    <property type="component" value="Unassembled WGS sequence"/>
</dbReference>
<gene>
    <name evidence="2" type="ORF">SPIL2461_LOCUS15326</name>
</gene>
<evidence type="ECO:0000313" key="2">
    <source>
        <dbReference type="EMBL" id="CAE7569422.1"/>
    </source>
</evidence>
<organism evidence="2 3">
    <name type="scientific">Symbiodinium pilosum</name>
    <name type="common">Dinoflagellate</name>
    <dbReference type="NCBI Taxonomy" id="2952"/>
    <lineage>
        <taxon>Eukaryota</taxon>
        <taxon>Sar</taxon>
        <taxon>Alveolata</taxon>
        <taxon>Dinophyceae</taxon>
        <taxon>Suessiales</taxon>
        <taxon>Symbiodiniaceae</taxon>
        <taxon>Symbiodinium</taxon>
    </lineage>
</organism>
<evidence type="ECO:0000313" key="3">
    <source>
        <dbReference type="Proteomes" id="UP000649617"/>
    </source>
</evidence>
<protein>
    <submittedName>
        <fullName evidence="2">Uncharacterized protein</fullName>
    </submittedName>
</protein>
<feature type="non-terminal residue" evidence="2">
    <location>
        <position position="1"/>
    </location>
</feature>
<accession>A0A812UAT0</accession>
<proteinExistence type="predicted"/>
<feature type="compositionally biased region" description="Basic and acidic residues" evidence="1">
    <location>
        <begin position="94"/>
        <end position="108"/>
    </location>
</feature>
<sequence length="233" mass="24929">GLGYAPLNPPPPREPNPWLLRDAQPRSEATNQVPAAREVPKEADRLAQPHVAPGSPPKLNGGASSGNGAHGAHEWKACHVEERAVGASAVASEGRGDMHQPPRNESQRHQQQWPQSDFSQPSVLEQPYYRDLQQTDDAGSAAWEQESNDFSSFPGQQLPDIRTGQERQAVTSSGGGLDRDRLGRSPEEAIQATLMSAIEAAPQVEALLQSSSSIGHVRGALSVLVASDVLFST</sequence>
<name>A0A812UAT0_SYMPI</name>
<reference evidence="2" key="1">
    <citation type="submission" date="2021-02" db="EMBL/GenBank/DDBJ databases">
        <authorList>
            <person name="Dougan E. K."/>
            <person name="Rhodes N."/>
            <person name="Thang M."/>
            <person name="Chan C."/>
        </authorList>
    </citation>
    <scope>NUCLEOTIDE SEQUENCE</scope>
</reference>
<feature type="region of interest" description="Disordered" evidence="1">
    <location>
        <begin position="1"/>
        <end position="187"/>
    </location>
</feature>
<feature type="compositionally biased region" description="Basic and acidic residues" evidence="1">
    <location>
        <begin position="71"/>
        <end position="84"/>
    </location>
</feature>
<dbReference type="AlphaFoldDB" id="A0A812UAT0"/>
<comment type="caution">
    <text evidence="2">The sequence shown here is derived from an EMBL/GenBank/DDBJ whole genome shotgun (WGS) entry which is preliminary data.</text>
</comment>
<dbReference type="EMBL" id="CAJNIZ010037091">
    <property type="protein sequence ID" value="CAE7569422.1"/>
    <property type="molecule type" value="Genomic_DNA"/>
</dbReference>
<feature type="compositionally biased region" description="Polar residues" evidence="1">
    <location>
        <begin position="109"/>
        <end position="123"/>
    </location>
</feature>
<evidence type="ECO:0000256" key="1">
    <source>
        <dbReference type="SAM" id="MobiDB-lite"/>
    </source>
</evidence>
<keyword evidence="3" id="KW-1185">Reference proteome</keyword>
<feature type="compositionally biased region" description="Basic and acidic residues" evidence="1">
    <location>
        <begin position="38"/>
        <end position="47"/>
    </location>
</feature>